<dbReference type="AlphaFoldDB" id="A0A2K0U0I9"/>
<organism evidence="2 3">
    <name type="scientific">Trichoderma harzianum</name>
    <name type="common">Hypocrea lixii</name>
    <dbReference type="NCBI Taxonomy" id="5544"/>
    <lineage>
        <taxon>Eukaryota</taxon>
        <taxon>Fungi</taxon>
        <taxon>Dikarya</taxon>
        <taxon>Ascomycota</taxon>
        <taxon>Pezizomycotina</taxon>
        <taxon>Sordariomycetes</taxon>
        <taxon>Hypocreomycetidae</taxon>
        <taxon>Hypocreales</taxon>
        <taxon>Hypocreaceae</taxon>
        <taxon>Trichoderma</taxon>
    </lineage>
</organism>
<dbReference type="EMBL" id="MTYI01000126">
    <property type="protein sequence ID" value="PNP51304.1"/>
    <property type="molecule type" value="Genomic_DNA"/>
</dbReference>
<sequence>MELVTLSKANPKEGSHGKKDDWKSLCMWWHKQPVPETDVTLG</sequence>
<evidence type="ECO:0000313" key="2">
    <source>
        <dbReference type="EMBL" id="PNP51304.1"/>
    </source>
</evidence>
<feature type="compositionally biased region" description="Basic and acidic residues" evidence="1">
    <location>
        <begin position="10"/>
        <end position="20"/>
    </location>
</feature>
<feature type="region of interest" description="Disordered" evidence="1">
    <location>
        <begin position="1"/>
        <end position="20"/>
    </location>
</feature>
<accession>A0A2K0U0I9</accession>
<evidence type="ECO:0000256" key="1">
    <source>
        <dbReference type="SAM" id="MobiDB-lite"/>
    </source>
</evidence>
<name>A0A2K0U0I9_TRIHA</name>
<comment type="caution">
    <text evidence="2">The sequence shown here is derived from an EMBL/GenBank/DDBJ whole genome shotgun (WGS) entry which is preliminary data.</text>
</comment>
<evidence type="ECO:0000313" key="3">
    <source>
        <dbReference type="Proteomes" id="UP000236290"/>
    </source>
</evidence>
<reference evidence="2 3" key="1">
    <citation type="submission" date="2017-02" db="EMBL/GenBank/DDBJ databases">
        <title>Genomes of Trichoderma spp. with biocontrol activity.</title>
        <authorList>
            <person name="Gardiner D."/>
            <person name="Kazan K."/>
            <person name="Vos C."/>
            <person name="Harvey P."/>
        </authorList>
    </citation>
    <scope>NUCLEOTIDE SEQUENCE [LARGE SCALE GENOMIC DNA]</scope>
    <source>
        <strain evidence="2 3">Tr1</strain>
    </source>
</reference>
<protein>
    <submittedName>
        <fullName evidence="2">Uncharacterized protein</fullName>
    </submittedName>
</protein>
<proteinExistence type="predicted"/>
<gene>
    <name evidence="2" type="ORF">THARTR1_08061</name>
</gene>
<dbReference type="Proteomes" id="UP000236290">
    <property type="component" value="Unassembled WGS sequence"/>
</dbReference>